<name>A0ACC3S5K5_9PEZI</name>
<gene>
    <name evidence="1" type="ORF">M8818_007288</name>
</gene>
<comment type="caution">
    <text evidence="1">The sequence shown here is derived from an EMBL/GenBank/DDBJ whole genome shotgun (WGS) entry which is preliminary data.</text>
</comment>
<dbReference type="Proteomes" id="UP001320706">
    <property type="component" value="Unassembled WGS sequence"/>
</dbReference>
<evidence type="ECO:0000313" key="1">
    <source>
        <dbReference type="EMBL" id="KAK8196135.1"/>
    </source>
</evidence>
<accession>A0ACC3S5K5</accession>
<protein>
    <submittedName>
        <fullName evidence="1">Uncharacterized protein</fullName>
    </submittedName>
</protein>
<sequence>MSTSQMNDHSNMAYGMLKYPPFAAEYDSVGPYSIGRDARLQLERSHAIKCPPIICHLATLKKVQEVLSKPGELEKFLSADEAAQIRRCDMPMYPLDESPAGLTGRSIATQLHSAKDYVLKPSLEGGGHNVYRKDIPDFLASIPMDEWHQYILMKMISPPSLDNILISSEGVYRGSVVSELGIFGTCMWRVKRTRERDEEKPEMLANNVGGWSLKTKREDVDEMSVIKGYGCFDSPLLVSSVLV</sequence>
<organism evidence="1 2">
    <name type="scientific">Zalaria obscura</name>
    <dbReference type="NCBI Taxonomy" id="2024903"/>
    <lineage>
        <taxon>Eukaryota</taxon>
        <taxon>Fungi</taxon>
        <taxon>Dikarya</taxon>
        <taxon>Ascomycota</taxon>
        <taxon>Pezizomycotina</taxon>
        <taxon>Dothideomycetes</taxon>
        <taxon>Dothideomycetidae</taxon>
        <taxon>Dothideales</taxon>
        <taxon>Zalariaceae</taxon>
        <taxon>Zalaria</taxon>
    </lineage>
</organism>
<keyword evidence="2" id="KW-1185">Reference proteome</keyword>
<reference evidence="1" key="1">
    <citation type="submission" date="2024-02" db="EMBL/GenBank/DDBJ databases">
        <title>Metagenome Assembled Genome of Zalaria obscura JY119.</title>
        <authorList>
            <person name="Vighnesh L."/>
            <person name="Jagadeeshwari U."/>
            <person name="Venkata Ramana C."/>
            <person name="Sasikala C."/>
        </authorList>
    </citation>
    <scope>NUCLEOTIDE SEQUENCE</scope>
    <source>
        <strain evidence="1">JY119</strain>
    </source>
</reference>
<evidence type="ECO:0000313" key="2">
    <source>
        <dbReference type="Proteomes" id="UP001320706"/>
    </source>
</evidence>
<proteinExistence type="predicted"/>
<dbReference type="EMBL" id="JAMKPW020000042">
    <property type="protein sequence ID" value="KAK8196135.1"/>
    <property type="molecule type" value="Genomic_DNA"/>
</dbReference>